<dbReference type="SUPFAM" id="SSF103473">
    <property type="entry name" value="MFS general substrate transporter"/>
    <property type="match status" value="1"/>
</dbReference>
<keyword evidence="3" id="KW-1003">Cell membrane</keyword>
<dbReference type="GO" id="GO:0005886">
    <property type="term" value="C:plasma membrane"/>
    <property type="evidence" value="ECO:0007669"/>
    <property type="project" value="UniProtKB-SubCell"/>
</dbReference>
<dbReference type="InterPro" id="IPR036259">
    <property type="entry name" value="MFS_trans_sf"/>
</dbReference>
<comment type="subcellular location">
    <subcellularLocation>
        <location evidence="1">Cell membrane</location>
        <topology evidence="1">Multi-pass membrane protein</topology>
    </subcellularLocation>
</comment>
<evidence type="ECO:0000256" key="7">
    <source>
        <dbReference type="SAM" id="Phobius"/>
    </source>
</evidence>
<keyword evidence="6 7" id="KW-0472">Membrane</keyword>
<dbReference type="AlphaFoldDB" id="A0A9W4MZ45"/>
<evidence type="ECO:0000256" key="3">
    <source>
        <dbReference type="ARBA" id="ARBA00022475"/>
    </source>
</evidence>
<evidence type="ECO:0000256" key="4">
    <source>
        <dbReference type="ARBA" id="ARBA00022692"/>
    </source>
</evidence>
<evidence type="ECO:0000313" key="8">
    <source>
        <dbReference type="EMBL" id="CAG8232366.1"/>
    </source>
</evidence>
<feature type="transmembrane region" description="Helical" evidence="7">
    <location>
        <begin position="66"/>
        <end position="87"/>
    </location>
</feature>
<comment type="caution">
    <text evidence="8">The sequence shown here is derived from an EMBL/GenBank/DDBJ whole genome shotgun (WGS) entry which is preliminary data.</text>
</comment>
<sequence>MPLKSARCFKFWKNAVLGKVFEPADLPSEVINHSFSGSGNLEDPYIVGWVPGDNGNPMNFRDTTKWLINLLGAFSSFTVALVSSAYSGALPQIITHFLVSEEVTLLGVSLFVIGFAVGPLV</sequence>
<dbReference type="EMBL" id="CAJVPD010000011">
    <property type="protein sequence ID" value="CAG8232366.1"/>
    <property type="molecule type" value="Genomic_DNA"/>
</dbReference>
<accession>A0A9W4MZ45</accession>
<dbReference type="GO" id="GO:0022857">
    <property type="term" value="F:transmembrane transporter activity"/>
    <property type="evidence" value="ECO:0007669"/>
    <property type="project" value="TreeGrafter"/>
</dbReference>
<keyword evidence="2" id="KW-0813">Transport</keyword>
<protein>
    <submittedName>
        <fullName evidence="8">Uncharacterized protein</fullName>
    </submittedName>
</protein>
<evidence type="ECO:0000256" key="2">
    <source>
        <dbReference type="ARBA" id="ARBA00022448"/>
    </source>
</evidence>
<gene>
    <name evidence="8" type="ORF">PSALAMII_LOCUS306</name>
</gene>
<dbReference type="Proteomes" id="UP001152592">
    <property type="component" value="Unassembled WGS sequence"/>
</dbReference>
<name>A0A9W4MZ45_9EURO</name>
<dbReference type="PANTHER" id="PTHR23502">
    <property type="entry name" value="MAJOR FACILITATOR SUPERFAMILY"/>
    <property type="match status" value="1"/>
</dbReference>
<evidence type="ECO:0000256" key="1">
    <source>
        <dbReference type="ARBA" id="ARBA00004651"/>
    </source>
</evidence>
<keyword evidence="4 7" id="KW-0812">Transmembrane</keyword>
<feature type="transmembrane region" description="Helical" evidence="7">
    <location>
        <begin position="93"/>
        <end position="117"/>
    </location>
</feature>
<dbReference type="PANTHER" id="PTHR23502:SF186">
    <property type="entry name" value="MAJOR FACILITATOR SUPERFAMILY (MFS) PROFILE DOMAIN-CONTAINING PROTEIN"/>
    <property type="match status" value="1"/>
</dbReference>
<proteinExistence type="predicted"/>
<evidence type="ECO:0000256" key="5">
    <source>
        <dbReference type="ARBA" id="ARBA00022989"/>
    </source>
</evidence>
<evidence type="ECO:0000256" key="6">
    <source>
        <dbReference type="ARBA" id="ARBA00023136"/>
    </source>
</evidence>
<reference evidence="8" key="1">
    <citation type="submission" date="2021-07" db="EMBL/GenBank/DDBJ databases">
        <authorList>
            <person name="Branca A.L. A."/>
        </authorList>
    </citation>
    <scope>NUCLEOTIDE SEQUENCE</scope>
</reference>
<evidence type="ECO:0000313" key="9">
    <source>
        <dbReference type="Proteomes" id="UP001152592"/>
    </source>
</evidence>
<organism evidence="8 9">
    <name type="scientific">Penicillium salamii</name>
    <dbReference type="NCBI Taxonomy" id="1612424"/>
    <lineage>
        <taxon>Eukaryota</taxon>
        <taxon>Fungi</taxon>
        <taxon>Dikarya</taxon>
        <taxon>Ascomycota</taxon>
        <taxon>Pezizomycotina</taxon>
        <taxon>Eurotiomycetes</taxon>
        <taxon>Eurotiomycetidae</taxon>
        <taxon>Eurotiales</taxon>
        <taxon>Aspergillaceae</taxon>
        <taxon>Penicillium</taxon>
    </lineage>
</organism>
<dbReference type="OrthoDB" id="510307at2759"/>
<keyword evidence="5 7" id="KW-1133">Transmembrane helix</keyword>